<dbReference type="OrthoDB" id="412814at2759"/>
<dbReference type="GO" id="GO:0070006">
    <property type="term" value="F:metalloaminopeptidase activity"/>
    <property type="evidence" value="ECO:0007669"/>
    <property type="project" value="InterPro"/>
</dbReference>
<dbReference type="AlphaFoldDB" id="A0A8J2Q5P5"/>
<protein>
    <recommendedName>
        <fullName evidence="5">Cytosol aminopeptidase domain-containing protein</fullName>
    </recommendedName>
</protein>
<keyword evidence="2" id="KW-0031">Aminopeptidase</keyword>
<keyword evidence="4" id="KW-0378">Hydrolase</keyword>
<accession>A0A8J2Q5P5</accession>
<dbReference type="InterPro" id="IPR000819">
    <property type="entry name" value="Peptidase_M17_C"/>
</dbReference>
<dbReference type="PROSITE" id="PS00631">
    <property type="entry name" value="CYTOSOL_AP"/>
    <property type="match status" value="1"/>
</dbReference>
<dbReference type="InterPro" id="IPR011356">
    <property type="entry name" value="Leucine_aapep/pepB"/>
</dbReference>
<dbReference type="InterPro" id="IPR041417">
    <property type="entry name" value="NPEPL1_N"/>
</dbReference>
<dbReference type="PANTHER" id="PTHR11963">
    <property type="entry name" value="LEUCINE AMINOPEPTIDASE-RELATED"/>
    <property type="match status" value="1"/>
</dbReference>
<dbReference type="Pfam" id="PF18295">
    <property type="entry name" value="Pdase_M17_N2"/>
    <property type="match status" value="1"/>
</dbReference>
<name>A0A8J2Q5P5_9HEXA</name>
<evidence type="ECO:0000256" key="2">
    <source>
        <dbReference type="ARBA" id="ARBA00022438"/>
    </source>
</evidence>
<evidence type="ECO:0000256" key="4">
    <source>
        <dbReference type="ARBA" id="ARBA00022801"/>
    </source>
</evidence>
<dbReference type="PANTHER" id="PTHR11963:SF4">
    <property type="entry name" value="AMINOPEPTIDASE NPEPL1-RELATED"/>
    <property type="match status" value="1"/>
</dbReference>
<reference evidence="6" key="1">
    <citation type="submission" date="2021-06" db="EMBL/GenBank/DDBJ databases">
        <authorList>
            <person name="Hodson N. C."/>
            <person name="Mongue J. A."/>
            <person name="Jaron S. K."/>
        </authorList>
    </citation>
    <scope>NUCLEOTIDE SEQUENCE</scope>
</reference>
<dbReference type="GO" id="GO:0030145">
    <property type="term" value="F:manganese ion binding"/>
    <property type="evidence" value="ECO:0007669"/>
    <property type="project" value="InterPro"/>
</dbReference>
<dbReference type="EMBL" id="CAJVCH010570436">
    <property type="protein sequence ID" value="CAG7834916.1"/>
    <property type="molecule type" value="Genomic_DNA"/>
</dbReference>
<organism evidence="6 7">
    <name type="scientific">Allacma fusca</name>
    <dbReference type="NCBI Taxonomy" id="39272"/>
    <lineage>
        <taxon>Eukaryota</taxon>
        <taxon>Metazoa</taxon>
        <taxon>Ecdysozoa</taxon>
        <taxon>Arthropoda</taxon>
        <taxon>Hexapoda</taxon>
        <taxon>Collembola</taxon>
        <taxon>Symphypleona</taxon>
        <taxon>Sminthuridae</taxon>
        <taxon>Allacma</taxon>
    </lineage>
</organism>
<dbReference type="Pfam" id="PF00883">
    <property type="entry name" value="Peptidase_M17"/>
    <property type="match status" value="1"/>
</dbReference>
<proteinExistence type="inferred from homology"/>
<evidence type="ECO:0000313" key="7">
    <source>
        <dbReference type="Proteomes" id="UP000708208"/>
    </source>
</evidence>
<dbReference type="FunFam" id="3.40.630.10:FF:000035">
    <property type="entry name" value="Probable aminopeptidase NPEPL1"/>
    <property type="match status" value="1"/>
</dbReference>
<dbReference type="GO" id="GO:0005737">
    <property type="term" value="C:cytoplasm"/>
    <property type="evidence" value="ECO:0007669"/>
    <property type="project" value="InterPro"/>
</dbReference>
<evidence type="ECO:0000256" key="1">
    <source>
        <dbReference type="ARBA" id="ARBA00009528"/>
    </source>
</evidence>
<dbReference type="CDD" id="cd00433">
    <property type="entry name" value="Peptidase_M17"/>
    <property type="match status" value="1"/>
</dbReference>
<comment type="caution">
    <text evidence="6">The sequence shown here is derived from an EMBL/GenBank/DDBJ whole genome shotgun (WGS) entry which is preliminary data.</text>
</comment>
<evidence type="ECO:0000256" key="3">
    <source>
        <dbReference type="ARBA" id="ARBA00022670"/>
    </source>
</evidence>
<keyword evidence="3" id="KW-0645">Protease</keyword>
<evidence type="ECO:0000259" key="5">
    <source>
        <dbReference type="PROSITE" id="PS00631"/>
    </source>
</evidence>
<gene>
    <name evidence="6" type="ORF">AFUS01_LOCUS44359</name>
</gene>
<evidence type="ECO:0000313" key="6">
    <source>
        <dbReference type="EMBL" id="CAG7834916.1"/>
    </source>
</evidence>
<dbReference type="GO" id="GO:0006508">
    <property type="term" value="P:proteolysis"/>
    <property type="evidence" value="ECO:0007669"/>
    <property type="project" value="UniProtKB-KW"/>
</dbReference>
<feature type="domain" description="Cytosol aminopeptidase" evidence="5">
    <location>
        <begin position="445"/>
        <end position="452"/>
    </location>
</feature>
<keyword evidence="7" id="KW-1185">Reference proteome</keyword>
<sequence>MNLSVVGNKVRSRIFSIGRSNNSFYLLSIYKQEPPLKLTIRFISSINSFRDSSRRCGSSPISSSSNKCGLGIVAKRTFGGVEGVVSGHGESPWRLERKEKMATKLVFSGSLEKSDPLKTPVTIIGQLDHLRKVSYEDVKIKFEPRVPLDVFHYAVESLHPSPIDSCSLFMNHSSIVSLPLKISRNNTSSRAHALTKAVKNASSNMDEYIVIICEKQDVFASACAVARAFPLYSRKSKKESKDEPTVTTVEFLVVTKEGDDLKVGADQVSSDELVCLQNAAEAIRNAARITDIPCSEMHTNQFIREAKTIAEKVGAKITVVQGEELETRGMGGIYNVGKAAENAPALVVLSHTPAGAQKTVAWVGKGIVYDTGGLSIKSKTGMCSMKRDCGGAAGVLNAFFLAVKQGFTQNLHAVLCLAENAVGPKSYRPDDIIVMYSKKTVEINNTDAEGRLVLADGVVYAKQDLGADIIVDMATLTGAQGVATGNYHAAVLTNSEEWESLIVQAGKLSGDLTYPIVYAPELHFSEFNSVIADMKNSVADRSNALSSCAGLFIMSHLGFDYPGVWIHIDMASPVESAGRATGYGVALLNTLFGSWSSSPTLKSLAPSDCL</sequence>
<comment type="similarity">
    <text evidence="1">Belongs to the peptidase M17 family.</text>
</comment>
<dbReference type="Proteomes" id="UP000708208">
    <property type="component" value="Unassembled WGS sequence"/>
</dbReference>